<dbReference type="InterPro" id="IPR054076">
    <property type="entry name" value="ZUO1-like_ZHD"/>
</dbReference>
<sequence length="681" mass="79816">MEASVIFALPPIPTEIFDELVSGPAILSSVAEFVFKRRVEPAGEEFFCRYERGGLKNVDSIKEETICDEPNHLKDSSVQYGDKKKSRVASGNKPGNQFNSGVITLARLKELVEEKVTLYEKLGLNENVGVREIKQAYRRLALSYHPDKNMENGTEARSDEFLKIQEAYEVLSNDNLRHAYDSALPFDESVPSIYTNERGDFNDFKSFFSPIFTRNSRWSVYKPVPDIGNEEDSIEVVEHFYDFWRKFQSNRDFSIHDEHELNLAECREEKRWMERQNSKIRSKYIKNEISRINKLVELAFKNDPRIKKHYENLSKRKEEDKRKKLEEKRIEEERKRHMDEELKKKAIELKTEIKTLRVSIRNKMRKIYREDVLFDKYQFVDISGCLENINEYLNWDIEFLKGIHPQFADKRQNNEKVSFKRWEDWFLKLDKPQLEHLDEFLGKWIESKGENCIDEYLKELYFIFTIKISNANKSEIEKSQEQGCQTNEINTTSHSVIGVEKTSEDDSSSLWTVSEMSLLAKALQKYPGGFKNRWDMISEYLKNTKTKEQILVKVKELSESEKLAKLSNEVSEESAFETFVQSNKGVLKKFGNTPDIRDCVDCSATDNSISDDNPTKVNDVWTKDQQCLLEKALKQYPSSLPQTERWNLISSCIPGKDPSQCLSRFKLIKERILKKKNNIYK</sequence>
<dbReference type="SMART" id="SM00717">
    <property type="entry name" value="SANT"/>
    <property type="match status" value="2"/>
</dbReference>
<dbReference type="PANTHER" id="PTHR43999">
    <property type="entry name" value="DNAJ HOMOLOG SUBFAMILY C MEMBER 2"/>
    <property type="match status" value="1"/>
</dbReference>
<name>A0ABQ8PDK2_9CRYT</name>
<dbReference type="InterPro" id="IPR044634">
    <property type="entry name" value="Zuotin/DnaJC2"/>
</dbReference>
<accession>A0ABQ8PDK2</accession>
<evidence type="ECO:0000259" key="3">
    <source>
        <dbReference type="PROSITE" id="PS50076"/>
    </source>
</evidence>
<gene>
    <name evidence="5" type="ORF">OJ252_264</name>
</gene>
<dbReference type="CDD" id="cd06257">
    <property type="entry name" value="DnaJ"/>
    <property type="match status" value="1"/>
</dbReference>
<evidence type="ECO:0000259" key="4">
    <source>
        <dbReference type="PROSITE" id="PS50090"/>
    </source>
</evidence>
<dbReference type="SMART" id="SM00271">
    <property type="entry name" value="DnaJ"/>
    <property type="match status" value="1"/>
</dbReference>
<feature type="domain" description="J" evidence="3">
    <location>
        <begin position="117"/>
        <end position="184"/>
    </location>
</feature>
<evidence type="ECO:0000256" key="1">
    <source>
        <dbReference type="SAM" id="Coils"/>
    </source>
</evidence>
<feature type="region of interest" description="Disordered" evidence="2">
    <location>
        <begin position="72"/>
        <end position="93"/>
    </location>
</feature>
<keyword evidence="1" id="KW-0175">Coiled coil</keyword>
<dbReference type="SUPFAM" id="SSF46689">
    <property type="entry name" value="Homeodomain-like"/>
    <property type="match status" value="2"/>
</dbReference>
<evidence type="ECO:0000313" key="6">
    <source>
        <dbReference type="Proteomes" id="UP001071777"/>
    </source>
</evidence>
<dbReference type="SUPFAM" id="SSF46565">
    <property type="entry name" value="Chaperone J-domain"/>
    <property type="match status" value="1"/>
</dbReference>
<dbReference type="Pfam" id="PF00226">
    <property type="entry name" value="DnaJ"/>
    <property type="match status" value="1"/>
</dbReference>
<organism evidence="5 6">
    <name type="scientific">Cryptosporidium canis</name>
    <dbReference type="NCBI Taxonomy" id="195482"/>
    <lineage>
        <taxon>Eukaryota</taxon>
        <taxon>Sar</taxon>
        <taxon>Alveolata</taxon>
        <taxon>Apicomplexa</taxon>
        <taxon>Conoidasida</taxon>
        <taxon>Coccidia</taxon>
        <taxon>Eucoccidiorida</taxon>
        <taxon>Eimeriorina</taxon>
        <taxon>Cryptosporidiidae</taxon>
        <taxon>Cryptosporidium</taxon>
    </lineage>
</organism>
<dbReference type="InterPro" id="IPR001623">
    <property type="entry name" value="DnaJ_domain"/>
</dbReference>
<comment type="caution">
    <text evidence="5">The sequence shown here is derived from an EMBL/GenBank/DDBJ whole genome shotgun (WGS) entry which is preliminary data.</text>
</comment>
<evidence type="ECO:0000313" key="5">
    <source>
        <dbReference type="EMBL" id="KAJ1615297.1"/>
    </source>
</evidence>
<evidence type="ECO:0000256" key="2">
    <source>
        <dbReference type="SAM" id="MobiDB-lite"/>
    </source>
</evidence>
<feature type="coiled-coil region" evidence="1">
    <location>
        <begin position="315"/>
        <end position="350"/>
    </location>
</feature>
<dbReference type="InterPro" id="IPR036869">
    <property type="entry name" value="J_dom_sf"/>
</dbReference>
<dbReference type="PROSITE" id="PS50076">
    <property type="entry name" value="DNAJ_2"/>
    <property type="match status" value="1"/>
</dbReference>
<dbReference type="EMBL" id="JAPCXB010000008">
    <property type="protein sequence ID" value="KAJ1615297.1"/>
    <property type="molecule type" value="Genomic_DNA"/>
</dbReference>
<dbReference type="Gene3D" id="1.10.287.110">
    <property type="entry name" value="DnaJ domain"/>
    <property type="match status" value="1"/>
</dbReference>
<dbReference type="Gene3D" id="1.10.10.60">
    <property type="entry name" value="Homeodomain-like"/>
    <property type="match status" value="2"/>
</dbReference>
<dbReference type="Pfam" id="PF23082">
    <property type="entry name" value="Myb_DNA-binding_2"/>
    <property type="match status" value="1"/>
</dbReference>
<reference evidence="5" key="1">
    <citation type="submission" date="2022-10" db="EMBL/GenBank/DDBJ databases">
        <title>Adaptive evolution leads to modifications in subtelomeric GC content in a zoonotic Cryptosporidium species.</title>
        <authorList>
            <person name="Li J."/>
            <person name="Feng Y."/>
            <person name="Xiao L."/>
        </authorList>
    </citation>
    <scope>NUCLEOTIDE SEQUENCE</scope>
    <source>
        <strain evidence="5">25894</strain>
    </source>
</reference>
<dbReference type="PRINTS" id="PR00625">
    <property type="entry name" value="JDOMAIN"/>
</dbReference>
<dbReference type="Pfam" id="PF21884">
    <property type="entry name" value="ZUO1-like_ZHD"/>
    <property type="match status" value="1"/>
</dbReference>
<protein>
    <submittedName>
        <fullName evidence="5">DNAJ domain and SANT domain containing protein</fullName>
    </submittedName>
</protein>
<dbReference type="InterPro" id="IPR001005">
    <property type="entry name" value="SANT/Myb"/>
</dbReference>
<dbReference type="Proteomes" id="UP001071777">
    <property type="component" value="Unassembled WGS sequence"/>
</dbReference>
<dbReference type="PANTHER" id="PTHR43999:SF1">
    <property type="entry name" value="DNAJ HOMOLOG SUBFAMILY C MEMBER 2"/>
    <property type="match status" value="1"/>
</dbReference>
<dbReference type="PROSITE" id="PS50090">
    <property type="entry name" value="MYB_LIKE"/>
    <property type="match status" value="1"/>
</dbReference>
<dbReference type="InterPro" id="IPR009057">
    <property type="entry name" value="Homeodomain-like_sf"/>
</dbReference>
<proteinExistence type="predicted"/>
<dbReference type="CDD" id="cd00167">
    <property type="entry name" value="SANT"/>
    <property type="match status" value="2"/>
</dbReference>
<feature type="domain" description="Myb-like" evidence="4">
    <location>
        <begin position="613"/>
        <end position="669"/>
    </location>
</feature>
<keyword evidence="6" id="KW-1185">Reference proteome</keyword>